<feature type="region of interest" description="Disordered" evidence="1">
    <location>
        <begin position="195"/>
        <end position="215"/>
    </location>
</feature>
<dbReference type="Proteomes" id="UP000075714">
    <property type="component" value="Unassembled WGS sequence"/>
</dbReference>
<dbReference type="OrthoDB" id="4703at2759"/>
<dbReference type="STRING" id="33097.A0A150GMP9"/>
<dbReference type="AlphaFoldDB" id="A0A150GMP9"/>
<proteinExistence type="predicted"/>
<protein>
    <submittedName>
        <fullName evidence="2">Uncharacterized protein</fullName>
    </submittedName>
</protein>
<evidence type="ECO:0000313" key="2">
    <source>
        <dbReference type="EMBL" id="KXZ51074.1"/>
    </source>
</evidence>
<evidence type="ECO:0000313" key="3">
    <source>
        <dbReference type="Proteomes" id="UP000075714"/>
    </source>
</evidence>
<accession>A0A150GMP9</accession>
<dbReference type="InterPro" id="IPR036322">
    <property type="entry name" value="WD40_repeat_dom_sf"/>
</dbReference>
<comment type="caution">
    <text evidence="2">The sequence shown here is derived from an EMBL/GenBank/DDBJ whole genome shotgun (WGS) entry which is preliminary data.</text>
</comment>
<keyword evidence="3" id="KW-1185">Reference proteome</keyword>
<reference evidence="3" key="1">
    <citation type="journal article" date="2016" name="Nat. Commun.">
        <title>The Gonium pectorale genome demonstrates co-option of cell cycle regulation during the evolution of multicellularity.</title>
        <authorList>
            <person name="Hanschen E.R."/>
            <person name="Marriage T.N."/>
            <person name="Ferris P.J."/>
            <person name="Hamaji T."/>
            <person name="Toyoda A."/>
            <person name="Fujiyama A."/>
            <person name="Neme R."/>
            <person name="Noguchi H."/>
            <person name="Minakuchi Y."/>
            <person name="Suzuki M."/>
            <person name="Kawai-Toyooka H."/>
            <person name="Smith D.R."/>
            <person name="Sparks H."/>
            <person name="Anderson J."/>
            <person name="Bakaric R."/>
            <person name="Luria V."/>
            <person name="Karger A."/>
            <person name="Kirschner M.W."/>
            <person name="Durand P.M."/>
            <person name="Michod R.E."/>
            <person name="Nozaki H."/>
            <person name="Olson B.J."/>
        </authorList>
    </citation>
    <scope>NUCLEOTIDE SEQUENCE [LARGE SCALE GENOMIC DNA]</scope>
    <source>
        <strain evidence="3">NIES-2863</strain>
    </source>
</reference>
<feature type="region of interest" description="Disordered" evidence="1">
    <location>
        <begin position="257"/>
        <end position="293"/>
    </location>
</feature>
<dbReference type="SUPFAM" id="SSF50978">
    <property type="entry name" value="WD40 repeat-like"/>
    <property type="match status" value="1"/>
</dbReference>
<dbReference type="EMBL" id="LSYV01000015">
    <property type="protein sequence ID" value="KXZ51074.1"/>
    <property type="molecule type" value="Genomic_DNA"/>
</dbReference>
<feature type="compositionally biased region" description="Basic residues" evidence="1">
    <location>
        <begin position="271"/>
        <end position="282"/>
    </location>
</feature>
<organism evidence="2 3">
    <name type="scientific">Gonium pectorale</name>
    <name type="common">Green alga</name>
    <dbReference type="NCBI Taxonomy" id="33097"/>
    <lineage>
        <taxon>Eukaryota</taxon>
        <taxon>Viridiplantae</taxon>
        <taxon>Chlorophyta</taxon>
        <taxon>core chlorophytes</taxon>
        <taxon>Chlorophyceae</taxon>
        <taxon>CS clade</taxon>
        <taxon>Chlamydomonadales</taxon>
        <taxon>Volvocaceae</taxon>
        <taxon>Gonium</taxon>
    </lineage>
</organism>
<name>A0A150GMP9_GONPE</name>
<sequence>MASFAQLLFHIPADVLPLRCVLSSPVWDTPDLSSVRSNAAEPADGHGAAHAATASQPPLGCGLGGRGGAPGGPAGHLFYTTGYTGRLKVWDDRDVSRPLLERVAHRSYVHDACWTRGPATIAVAMANCGCLWTVAFMPRLHMVLYGGVDGIAAAMAWEFPVDSRNRRPHVPLAGLVRDGANMRLLGPDDLSGLQLMHPGGPNWRAQEAPSRQRPANILPDVRQQLYVIRAGYGIVPSDGGGVQRPAGVAQKRARWMEDEGGDAGGRGVGHGGRRGGRGKRGRGPGSSGSGSIYEEGGAQVVGADGGPVWVLMGWQCGVIRFMRLSTELS</sequence>
<evidence type="ECO:0000256" key="1">
    <source>
        <dbReference type="SAM" id="MobiDB-lite"/>
    </source>
</evidence>
<gene>
    <name evidence="2" type="ORF">GPECTOR_14g59</name>
</gene>